<dbReference type="Gene3D" id="3.30.420.240">
    <property type="match status" value="1"/>
</dbReference>
<gene>
    <name evidence="5" type="ordered locus">VSAL_I0773</name>
</gene>
<dbReference type="InterPro" id="IPR027417">
    <property type="entry name" value="P-loop_NTPase"/>
</dbReference>
<dbReference type="Proteomes" id="UP000001730">
    <property type="component" value="Chromosome 1"/>
</dbReference>
<name>B6EH29_ALISL</name>
<feature type="domain" description="Terminase large subunit gp17-like C-terminal" evidence="4">
    <location>
        <begin position="419"/>
        <end position="581"/>
    </location>
</feature>
<dbReference type="Pfam" id="PF03237">
    <property type="entry name" value="Terminase_6N"/>
    <property type="match status" value="1"/>
</dbReference>
<proteinExistence type="predicted"/>
<keyword evidence="6" id="KW-1185">Reference proteome</keyword>
<dbReference type="eggNOG" id="COG4373">
    <property type="taxonomic scope" value="Bacteria"/>
</dbReference>
<feature type="compositionally biased region" description="Basic and acidic residues" evidence="2">
    <location>
        <begin position="113"/>
        <end position="124"/>
    </location>
</feature>
<evidence type="ECO:0000256" key="2">
    <source>
        <dbReference type="SAM" id="MobiDB-lite"/>
    </source>
</evidence>
<dbReference type="EMBL" id="FM178379">
    <property type="protein sequence ID" value="CAQ78458.1"/>
    <property type="molecule type" value="Genomic_DNA"/>
</dbReference>
<evidence type="ECO:0000256" key="1">
    <source>
        <dbReference type="ARBA" id="ARBA00022612"/>
    </source>
</evidence>
<dbReference type="Pfam" id="PF17289">
    <property type="entry name" value="Terminase_6C"/>
    <property type="match status" value="1"/>
</dbReference>
<keyword evidence="1" id="KW-1188">Viral release from host cell</keyword>
<sequence>MLSLSKTQRNMKEKTKRSNDIPIYTQEQTLALGYYLRQYETKEIAEETNVNPRTVQQWIAKFGWKKMRDDSPVELMLRQRIAYLLWIDRKHAEQLAELEMLLEQKYKRDRAAEYKKRKASHADGGDAPARGRPSNKVKNDVSGITAEMLSEYYETKYFQYQKDIHAHKGDERINEQRFYLKSRQIGLSDYFSFEAFEDAVLTGDNQVFISASRKQAEIFKNYIRKFALQIGGVELKGKDSITLSNGAEFHFMSTNVFTSQGFNGHMYYDEVFWMPNFQRLDDYAGGMSIQAQYRTTYLSTPSSTAHEAYPKWTGPKDKGIDISHKALKKGAMGVDGVFRQMITVDDAIKGGATFFNMDKLRRKYPIKSIFDNVLRCVFLDDSASFFNIKALLACKTDTSKWKTIDMGKCRPAGDLEVLVGYDPRGGGQADGSDDAGLVISLKPLKKGGVFRFLERIRLKGSSYEEQAKAIEGITEKYHVVHLEMDTSGVGSAVAELVRKFYPSLKEVNYSPEVKRMMAYKAREIINAGRLQFDDSWDDVVHSFLMIRQHTTKASNQITMISTRTKRGSHADLAWAAMHVLHWEPIDILNDHSTTVSFS</sequence>
<protein>
    <submittedName>
        <fullName evidence="5">Bacteriophage terminase</fullName>
    </submittedName>
</protein>
<dbReference type="KEGG" id="vsa:VSAL_I0773"/>
<dbReference type="Pfam" id="PF06056">
    <property type="entry name" value="Terminase_5"/>
    <property type="match status" value="1"/>
</dbReference>
<organism evidence="5 6">
    <name type="scientific">Aliivibrio salmonicida (strain LFI1238)</name>
    <name type="common">Vibrio salmonicida (strain LFI1238)</name>
    <dbReference type="NCBI Taxonomy" id="316275"/>
    <lineage>
        <taxon>Bacteria</taxon>
        <taxon>Pseudomonadati</taxon>
        <taxon>Pseudomonadota</taxon>
        <taxon>Gammaproteobacteria</taxon>
        <taxon>Vibrionales</taxon>
        <taxon>Vibrionaceae</taxon>
        <taxon>Aliivibrio</taxon>
    </lineage>
</organism>
<evidence type="ECO:0000259" key="3">
    <source>
        <dbReference type="Pfam" id="PF06056"/>
    </source>
</evidence>
<feature type="domain" description="Terminase ATPase subunit N-terminal" evidence="3">
    <location>
        <begin position="31"/>
        <end position="81"/>
    </location>
</feature>
<dbReference type="InterPro" id="IPR035421">
    <property type="entry name" value="Terminase_6C"/>
</dbReference>
<dbReference type="Gene3D" id="3.40.50.300">
    <property type="entry name" value="P-loop containing nucleotide triphosphate hydrolases"/>
    <property type="match status" value="1"/>
</dbReference>
<accession>B6EH29</accession>
<dbReference type="InterPro" id="IPR010332">
    <property type="entry name" value="ATPase_terminase-su_N"/>
</dbReference>
<reference evidence="5 6" key="1">
    <citation type="journal article" date="2008" name="BMC Genomics">
        <title>The genome sequence of the fish pathogen Aliivibrio salmonicida strain LFI1238 shows extensive evidence of gene decay.</title>
        <authorList>
            <person name="Hjerde E."/>
            <person name="Lorentzen M.S."/>
            <person name="Holden M.T."/>
            <person name="Seeger K."/>
            <person name="Paulsen S."/>
            <person name="Bason N."/>
            <person name="Churcher C."/>
            <person name="Harris D."/>
            <person name="Norbertczak H."/>
            <person name="Quail M.A."/>
            <person name="Sanders S."/>
            <person name="Thurston S."/>
            <person name="Parkhill J."/>
            <person name="Willassen N.P."/>
            <person name="Thomson N.R."/>
        </authorList>
    </citation>
    <scope>NUCLEOTIDE SEQUENCE [LARGE SCALE GENOMIC DNA]</scope>
    <source>
        <strain evidence="5 6">LFI1238</strain>
    </source>
</reference>
<evidence type="ECO:0000313" key="5">
    <source>
        <dbReference type="EMBL" id="CAQ78458.1"/>
    </source>
</evidence>
<dbReference type="HOGENOM" id="CLU_020362_2_1_6"/>
<evidence type="ECO:0000313" key="6">
    <source>
        <dbReference type="Proteomes" id="UP000001730"/>
    </source>
</evidence>
<dbReference type="AlphaFoldDB" id="B6EH29"/>
<feature type="region of interest" description="Disordered" evidence="2">
    <location>
        <begin position="113"/>
        <end position="137"/>
    </location>
</feature>
<evidence type="ECO:0000259" key="4">
    <source>
        <dbReference type="Pfam" id="PF17289"/>
    </source>
</evidence>